<feature type="domain" description="FAD dependent oxidoreductase" evidence="6">
    <location>
        <begin position="4"/>
        <end position="348"/>
    </location>
</feature>
<comment type="cofactor">
    <cofactor evidence="1">
        <name>FAD</name>
        <dbReference type="ChEBI" id="CHEBI:57692"/>
    </cofactor>
</comment>
<dbReference type="SUPFAM" id="SSF54373">
    <property type="entry name" value="FAD-linked reductases, C-terminal domain"/>
    <property type="match status" value="1"/>
</dbReference>
<dbReference type="PROSITE" id="PS00677">
    <property type="entry name" value="DAO"/>
    <property type="match status" value="1"/>
</dbReference>
<keyword evidence="8" id="KW-1185">Reference proteome</keyword>
<dbReference type="PIRSF" id="PIRSF000189">
    <property type="entry name" value="D-aa_oxidase"/>
    <property type="match status" value="1"/>
</dbReference>
<dbReference type="Proteomes" id="UP001408356">
    <property type="component" value="Unassembled WGS sequence"/>
</dbReference>
<dbReference type="PANTHER" id="PTHR11530:SF16">
    <property type="entry name" value="D-AMINO ACID OXIDASE (AFU_ORTHOLOGUE AFUA_5G11290)"/>
    <property type="match status" value="1"/>
</dbReference>
<evidence type="ECO:0000313" key="8">
    <source>
        <dbReference type="Proteomes" id="UP001408356"/>
    </source>
</evidence>
<evidence type="ECO:0000256" key="4">
    <source>
        <dbReference type="ARBA" id="ARBA00022827"/>
    </source>
</evidence>
<evidence type="ECO:0000256" key="3">
    <source>
        <dbReference type="ARBA" id="ARBA00022630"/>
    </source>
</evidence>
<evidence type="ECO:0000256" key="5">
    <source>
        <dbReference type="ARBA" id="ARBA00023002"/>
    </source>
</evidence>
<sequence length="358" mass="39544">MPNIVVVGAGVSGLTSAYLLSKETANQVTVVAKFMPGDYDIEYASPYAGANVMPMSTKATSRWEIRSWPELSRLAKEVPEAGIHEMKSRIYRREKDLERLKAGGYAFDGLFLEDPWYKSLFDDFRELPQHELPEGIASGCEFGSVCINVMVYLPWLLGKCRENGVVFKRGIFKHISEAAGWSHTGKKADIVINSTGLMAGRLGGVMDSKMTPVRGQLVLVRNEAPYMATTSGTDDAGDELFYIMKRAAGGGTIIGGTYQKGQWESQPDPNLAMRILRRANETMPELTGGKGVEGFDIIRHAVGLRPFREGGVRLEKEKIDGIWVVHNYGHAGWGYQGSYGCAERVVELVDEIQSQPRL</sequence>
<dbReference type="InterPro" id="IPR006181">
    <property type="entry name" value="D-amino_acid_oxidase_CS"/>
</dbReference>
<dbReference type="Gene3D" id="3.30.9.10">
    <property type="entry name" value="D-Amino Acid Oxidase, subunit A, domain 2"/>
    <property type="match status" value="1"/>
</dbReference>
<accession>A0ABR2UH96</accession>
<proteinExistence type="inferred from homology"/>
<comment type="similarity">
    <text evidence="2">Belongs to the DAMOX/DASOX family.</text>
</comment>
<dbReference type="SUPFAM" id="SSF51971">
    <property type="entry name" value="Nucleotide-binding domain"/>
    <property type="match status" value="1"/>
</dbReference>
<dbReference type="PANTHER" id="PTHR11530">
    <property type="entry name" value="D-AMINO ACID OXIDASE"/>
    <property type="match status" value="1"/>
</dbReference>
<gene>
    <name evidence="7" type="ORF">SUNI508_11570</name>
</gene>
<dbReference type="InterPro" id="IPR023209">
    <property type="entry name" value="DAO"/>
</dbReference>
<organism evidence="7 8">
    <name type="scientific">Seiridium unicorne</name>
    <dbReference type="NCBI Taxonomy" id="138068"/>
    <lineage>
        <taxon>Eukaryota</taxon>
        <taxon>Fungi</taxon>
        <taxon>Dikarya</taxon>
        <taxon>Ascomycota</taxon>
        <taxon>Pezizomycotina</taxon>
        <taxon>Sordariomycetes</taxon>
        <taxon>Xylariomycetidae</taxon>
        <taxon>Amphisphaeriales</taxon>
        <taxon>Sporocadaceae</taxon>
        <taxon>Seiridium</taxon>
    </lineage>
</organism>
<dbReference type="EMBL" id="JARVKF010000433">
    <property type="protein sequence ID" value="KAK9413874.1"/>
    <property type="molecule type" value="Genomic_DNA"/>
</dbReference>
<dbReference type="InterPro" id="IPR006076">
    <property type="entry name" value="FAD-dep_OxRdtase"/>
</dbReference>
<name>A0ABR2UH96_9PEZI</name>
<dbReference type="Gene3D" id="3.40.50.720">
    <property type="entry name" value="NAD(P)-binding Rossmann-like Domain"/>
    <property type="match status" value="1"/>
</dbReference>
<evidence type="ECO:0000256" key="2">
    <source>
        <dbReference type="ARBA" id="ARBA00006730"/>
    </source>
</evidence>
<evidence type="ECO:0000259" key="6">
    <source>
        <dbReference type="Pfam" id="PF01266"/>
    </source>
</evidence>
<evidence type="ECO:0000313" key="7">
    <source>
        <dbReference type="EMBL" id="KAK9413874.1"/>
    </source>
</evidence>
<protein>
    <submittedName>
        <fullName evidence="7">FAD dependent oxidoreductase</fullName>
    </submittedName>
</protein>
<keyword evidence="5" id="KW-0560">Oxidoreductase</keyword>
<keyword evidence="4" id="KW-0274">FAD</keyword>
<evidence type="ECO:0000256" key="1">
    <source>
        <dbReference type="ARBA" id="ARBA00001974"/>
    </source>
</evidence>
<reference evidence="7 8" key="1">
    <citation type="journal article" date="2024" name="J. Plant Pathol.">
        <title>Sequence and assembly of the genome of Seiridium unicorne, isolate CBS 538.82, causal agent of cypress canker disease.</title>
        <authorList>
            <person name="Scali E."/>
            <person name="Rocca G.D."/>
            <person name="Danti R."/>
            <person name="Garbelotto M."/>
            <person name="Barberini S."/>
            <person name="Baroncelli R."/>
            <person name="Emiliani G."/>
        </authorList>
    </citation>
    <scope>NUCLEOTIDE SEQUENCE [LARGE SCALE GENOMIC DNA]</scope>
    <source>
        <strain evidence="7 8">BM-138-508</strain>
    </source>
</reference>
<comment type="caution">
    <text evidence="7">The sequence shown here is derived from an EMBL/GenBank/DDBJ whole genome shotgun (WGS) entry which is preliminary data.</text>
</comment>
<keyword evidence="3" id="KW-0285">Flavoprotein</keyword>
<dbReference type="Pfam" id="PF01266">
    <property type="entry name" value="DAO"/>
    <property type="match status" value="1"/>
</dbReference>